<dbReference type="InterPro" id="IPR023801">
    <property type="entry name" value="His_deacetylse_dom"/>
</dbReference>
<dbReference type="PANTHER" id="PTHR10625">
    <property type="entry name" value="HISTONE DEACETYLASE HDAC1-RELATED"/>
    <property type="match status" value="1"/>
</dbReference>
<evidence type="ECO:0000256" key="3">
    <source>
        <dbReference type="ARBA" id="ARBA00020218"/>
    </source>
</evidence>
<comment type="caution">
    <text evidence="6">The sequence shown here is derived from an EMBL/GenBank/DDBJ whole genome shotgun (WGS) entry which is preliminary data.</text>
</comment>
<keyword evidence="4" id="KW-0006">Acetoin catabolism</keyword>
<dbReference type="InterPro" id="IPR000286">
    <property type="entry name" value="HDACs"/>
</dbReference>
<dbReference type="InterPro" id="IPR037138">
    <property type="entry name" value="His_deacetylse_dom_sf"/>
</dbReference>
<evidence type="ECO:0000256" key="4">
    <source>
        <dbReference type="ARBA" id="ARBA00022627"/>
    </source>
</evidence>
<comment type="similarity">
    <text evidence="2">Belongs to the histone deacetylase family.</text>
</comment>
<evidence type="ECO:0000256" key="1">
    <source>
        <dbReference type="ARBA" id="ARBA00005101"/>
    </source>
</evidence>
<dbReference type="PRINTS" id="PR01270">
    <property type="entry name" value="HDASUPER"/>
</dbReference>
<dbReference type="InterPro" id="IPR003085">
    <property type="entry name" value="AcuC"/>
</dbReference>
<accession>A0ABV6PD72</accession>
<dbReference type="Pfam" id="PF00850">
    <property type="entry name" value="Hist_deacetyl"/>
    <property type="match status" value="1"/>
</dbReference>
<evidence type="ECO:0000313" key="7">
    <source>
        <dbReference type="Proteomes" id="UP001589862"/>
    </source>
</evidence>
<feature type="domain" description="Histone deacetylase" evidence="5">
    <location>
        <begin position="28"/>
        <end position="324"/>
    </location>
</feature>
<evidence type="ECO:0000259" key="5">
    <source>
        <dbReference type="Pfam" id="PF00850"/>
    </source>
</evidence>
<dbReference type="SUPFAM" id="SSF52768">
    <property type="entry name" value="Arginase/deacetylase"/>
    <property type="match status" value="1"/>
</dbReference>
<sequence>MKVQPDQKIPTTVLWDEAYLAYKFSESHPMAPKRLDMTARLAEDLGLFSLPQISIEAPYVASDEELAWVHEPEYVQAVRDASAGKFESMPERGLGTEDDPIFPALHEASARIGGGSLVAAEQILSEKSARAVNFAGGMHHAMPEKAAGFCVYNDAAMAIHRMLDAGVQRVVYIDIDAHHGDGVERMFWNEPRVLTISVHETGLSLFPGTGFANEIGGPDALGSAVNLALPPGTGDGAWLRAFHAIVPQLVRAFEPEIIVSQHGCDSHSQDPLTNLELSVDAQRQAAIDIGQLAKEVCENRWLSCGGGGYNPVAVVPRSWAHLIAVTADEPLPVTVETPERWRRYVKEAYGVEAPEKMGDDVDLWWRSWEVGYNPNDDVDRTIMATRKEVFPLYGLDPWFD</sequence>
<dbReference type="CDD" id="cd09994">
    <property type="entry name" value="HDAC_AcuC_like"/>
    <property type="match status" value="1"/>
</dbReference>
<comment type="pathway">
    <text evidence="1">Ketone degradation; acetoin degradation.</text>
</comment>
<dbReference type="PRINTS" id="PR01272">
    <property type="entry name" value="ACUCPROTEIN"/>
</dbReference>
<evidence type="ECO:0000313" key="6">
    <source>
        <dbReference type="EMBL" id="MFC0583061.1"/>
    </source>
</evidence>
<dbReference type="Proteomes" id="UP001589862">
    <property type="component" value="Unassembled WGS sequence"/>
</dbReference>
<name>A0ABV6PD72_9MICC</name>
<dbReference type="RefSeq" id="WP_377460719.1">
    <property type="nucleotide sequence ID" value="NZ_JBHLUB010000032.1"/>
</dbReference>
<gene>
    <name evidence="6" type="ORF">ACFFFR_11855</name>
</gene>
<evidence type="ECO:0000256" key="2">
    <source>
        <dbReference type="ARBA" id="ARBA00005947"/>
    </source>
</evidence>
<organism evidence="6 7">
    <name type="scientific">Micrococcoides hystricis</name>
    <dbReference type="NCBI Taxonomy" id="1572761"/>
    <lineage>
        <taxon>Bacteria</taxon>
        <taxon>Bacillati</taxon>
        <taxon>Actinomycetota</taxon>
        <taxon>Actinomycetes</taxon>
        <taxon>Micrococcales</taxon>
        <taxon>Micrococcaceae</taxon>
        <taxon>Micrococcoides</taxon>
    </lineage>
</organism>
<keyword evidence="7" id="KW-1185">Reference proteome</keyword>
<dbReference type="EMBL" id="JBHLUB010000032">
    <property type="protein sequence ID" value="MFC0583061.1"/>
    <property type="molecule type" value="Genomic_DNA"/>
</dbReference>
<dbReference type="PANTHER" id="PTHR10625:SF10">
    <property type="entry name" value="HISTONE DEACETYLASE HDAC1"/>
    <property type="match status" value="1"/>
</dbReference>
<reference evidence="6 7" key="1">
    <citation type="submission" date="2024-09" db="EMBL/GenBank/DDBJ databases">
        <authorList>
            <person name="Sun Q."/>
            <person name="Mori K."/>
        </authorList>
    </citation>
    <scope>NUCLEOTIDE SEQUENCE [LARGE SCALE GENOMIC DNA]</scope>
    <source>
        <strain evidence="6 7">NCAIM B.02604</strain>
    </source>
</reference>
<proteinExistence type="inferred from homology"/>
<dbReference type="InterPro" id="IPR023696">
    <property type="entry name" value="Ureohydrolase_dom_sf"/>
</dbReference>
<dbReference type="Gene3D" id="3.40.800.20">
    <property type="entry name" value="Histone deacetylase domain"/>
    <property type="match status" value="1"/>
</dbReference>
<protein>
    <recommendedName>
        <fullName evidence="3">Acetoin utilization protein AcuC</fullName>
    </recommendedName>
</protein>